<name>A0A7G9GCI4_9FIRM</name>
<dbReference type="InterPro" id="IPR016195">
    <property type="entry name" value="Pol/histidinol_Pase-like"/>
</dbReference>
<dbReference type="Proteomes" id="UP000515860">
    <property type="component" value="Chromosome"/>
</dbReference>
<dbReference type="InterPro" id="IPR003141">
    <property type="entry name" value="Pol/His_phosphatase_N"/>
</dbReference>
<reference evidence="2 3" key="1">
    <citation type="submission" date="2020-08" db="EMBL/GenBank/DDBJ databases">
        <authorList>
            <person name="Liu C."/>
            <person name="Sun Q."/>
        </authorList>
    </citation>
    <scope>NUCLEOTIDE SEQUENCE [LARGE SCALE GENOMIC DNA]</scope>
    <source>
        <strain evidence="2 3">NSJ-29</strain>
    </source>
</reference>
<dbReference type="SMART" id="SM00481">
    <property type="entry name" value="POLIIIAc"/>
    <property type="match status" value="1"/>
</dbReference>
<dbReference type="Pfam" id="PF02811">
    <property type="entry name" value="PHP"/>
    <property type="match status" value="1"/>
</dbReference>
<dbReference type="EMBL" id="CP060635">
    <property type="protein sequence ID" value="QNM08516.1"/>
    <property type="molecule type" value="Genomic_DNA"/>
</dbReference>
<protein>
    <submittedName>
        <fullName evidence="2">Phosphatase</fullName>
    </submittedName>
</protein>
<dbReference type="SUPFAM" id="SSF89550">
    <property type="entry name" value="PHP domain-like"/>
    <property type="match status" value="1"/>
</dbReference>
<dbReference type="InterPro" id="IPR004013">
    <property type="entry name" value="PHP_dom"/>
</dbReference>
<dbReference type="PANTHER" id="PTHR36928:SF1">
    <property type="entry name" value="PHOSPHATASE YCDX-RELATED"/>
    <property type="match status" value="1"/>
</dbReference>
<dbReference type="GO" id="GO:0008270">
    <property type="term" value="F:zinc ion binding"/>
    <property type="evidence" value="ECO:0007669"/>
    <property type="project" value="TreeGrafter"/>
</dbReference>
<dbReference type="InterPro" id="IPR050243">
    <property type="entry name" value="PHP_phosphatase"/>
</dbReference>
<dbReference type="Gene3D" id="3.20.20.140">
    <property type="entry name" value="Metal-dependent hydrolases"/>
    <property type="match status" value="1"/>
</dbReference>
<feature type="domain" description="Polymerase/histidinol phosphatase N-terminal" evidence="1">
    <location>
        <begin position="4"/>
        <end position="79"/>
    </location>
</feature>
<organism evidence="2 3">
    <name type="scientific">Wansuia hejianensis</name>
    <dbReference type="NCBI Taxonomy" id="2763667"/>
    <lineage>
        <taxon>Bacteria</taxon>
        <taxon>Bacillati</taxon>
        <taxon>Bacillota</taxon>
        <taxon>Clostridia</taxon>
        <taxon>Lachnospirales</taxon>
        <taxon>Lachnospiraceae</taxon>
        <taxon>Wansuia</taxon>
    </lineage>
</organism>
<evidence type="ECO:0000259" key="1">
    <source>
        <dbReference type="SMART" id="SM00481"/>
    </source>
</evidence>
<evidence type="ECO:0000313" key="2">
    <source>
        <dbReference type="EMBL" id="QNM08516.1"/>
    </source>
</evidence>
<dbReference type="GO" id="GO:0042578">
    <property type="term" value="F:phosphoric ester hydrolase activity"/>
    <property type="evidence" value="ECO:0007669"/>
    <property type="project" value="TreeGrafter"/>
</dbReference>
<dbReference type="KEGG" id="whj:H9Q79_16920"/>
<sequence length="236" mass="25906">MYLCDMHTHTIASGHGTSCTIADMAKKAHEKGLTLLGITDHGPGTLGAGTPSYFRSLAHAPRKRCGIRVCYGVELNITDFSGNLDLEDEILEGLDYAIASMHRPNLRPGGQTANTLAYIQAMKHPAVRMIGHCDDVKYPVDYDELTAAAREYGIVMEINNSSLSPEGYRGDTRANNRMLLEGCLRNRVPVLLSSDSHGTAHIGDFTYARAMVQEMNYPEELILNDKPEQVLKLLGT</sequence>
<proteinExistence type="predicted"/>
<dbReference type="RefSeq" id="WP_118646675.1">
    <property type="nucleotide sequence ID" value="NZ_CP060635.1"/>
</dbReference>
<gene>
    <name evidence="2" type="ORF">H9Q79_16920</name>
</gene>
<dbReference type="PANTHER" id="PTHR36928">
    <property type="entry name" value="PHOSPHATASE YCDX-RELATED"/>
    <property type="match status" value="1"/>
</dbReference>
<keyword evidence="3" id="KW-1185">Reference proteome</keyword>
<accession>A0A7G9GCI4</accession>
<dbReference type="CDD" id="cd07437">
    <property type="entry name" value="PHP_HisPPase_Ycdx_like"/>
    <property type="match status" value="1"/>
</dbReference>
<evidence type="ECO:0000313" key="3">
    <source>
        <dbReference type="Proteomes" id="UP000515860"/>
    </source>
</evidence>
<dbReference type="AlphaFoldDB" id="A0A7G9GCI4"/>
<dbReference type="GO" id="GO:0005829">
    <property type="term" value="C:cytosol"/>
    <property type="evidence" value="ECO:0007669"/>
    <property type="project" value="TreeGrafter"/>
</dbReference>